<dbReference type="EMBL" id="JARKIB010000063">
    <property type="protein sequence ID" value="KAJ7751118.1"/>
    <property type="molecule type" value="Genomic_DNA"/>
</dbReference>
<gene>
    <name evidence="1" type="ORF">B0H16DRAFT_1460442</name>
</gene>
<protein>
    <submittedName>
        <fullName evidence="1">Uncharacterized protein</fullName>
    </submittedName>
</protein>
<proteinExistence type="predicted"/>
<keyword evidence="2" id="KW-1185">Reference proteome</keyword>
<evidence type="ECO:0000313" key="2">
    <source>
        <dbReference type="Proteomes" id="UP001215598"/>
    </source>
</evidence>
<accession>A0AAD7IV44</accession>
<organism evidence="1 2">
    <name type="scientific">Mycena metata</name>
    <dbReference type="NCBI Taxonomy" id="1033252"/>
    <lineage>
        <taxon>Eukaryota</taxon>
        <taxon>Fungi</taxon>
        <taxon>Dikarya</taxon>
        <taxon>Basidiomycota</taxon>
        <taxon>Agaricomycotina</taxon>
        <taxon>Agaricomycetes</taxon>
        <taxon>Agaricomycetidae</taxon>
        <taxon>Agaricales</taxon>
        <taxon>Marasmiineae</taxon>
        <taxon>Mycenaceae</taxon>
        <taxon>Mycena</taxon>
    </lineage>
</organism>
<dbReference type="AlphaFoldDB" id="A0AAD7IV44"/>
<dbReference type="Proteomes" id="UP001215598">
    <property type="component" value="Unassembled WGS sequence"/>
</dbReference>
<sequence length="142" mass="16593">MVLTFEDYVLAFLSPDVNWDFRFSAEDTLRFRAATGLRQLYIQQCSSHPEMWARYRRDTTRQMFIATSFEPTFLLTLDHNLLFGSNSLRNIPSAPLSLITILPGPINEPIFLSLDHYELLFLNNNKLAPQLPIASRPRWNFR</sequence>
<evidence type="ECO:0000313" key="1">
    <source>
        <dbReference type="EMBL" id="KAJ7751118.1"/>
    </source>
</evidence>
<comment type="caution">
    <text evidence="1">The sequence shown here is derived from an EMBL/GenBank/DDBJ whole genome shotgun (WGS) entry which is preliminary data.</text>
</comment>
<reference evidence="1" key="1">
    <citation type="submission" date="2023-03" db="EMBL/GenBank/DDBJ databases">
        <title>Massive genome expansion in bonnet fungi (Mycena s.s.) driven by repeated elements and novel gene families across ecological guilds.</title>
        <authorList>
            <consortium name="Lawrence Berkeley National Laboratory"/>
            <person name="Harder C.B."/>
            <person name="Miyauchi S."/>
            <person name="Viragh M."/>
            <person name="Kuo A."/>
            <person name="Thoen E."/>
            <person name="Andreopoulos B."/>
            <person name="Lu D."/>
            <person name="Skrede I."/>
            <person name="Drula E."/>
            <person name="Henrissat B."/>
            <person name="Morin E."/>
            <person name="Kohler A."/>
            <person name="Barry K."/>
            <person name="LaButti K."/>
            <person name="Morin E."/>
            <person name="Salamov A."/>
            <person name="Lipzen A."/>
            <person name="Mereny Z."/>
            <person name="Hegedus B."/>
            <person name="Baldrian P."/>
            <person name="Stursova M."/>
            <person name="Weitz H."/>
            <person name="Taylor A."/>
            <person name="Grigoriev I.V."/>
            <person name="Nagy L.G."/>
            <person name="Martin F."/>
            <person name="Kauserud H."/>
        </authorList>
    </citation>
    <scope>NUCLEOTIDE SEQUENCE</scope>
    <source>
        <strain evidence="1">CBHHK182m</strain>
    </source>
</reference>
<name>A0AAD7IV44_9AGAR</name>